<gene>
    <name evidence="4" type="ORF">CD29_03800</name>
</gene>
<comment type="caution">
    <text evidence="4">The sequence shown here is derived from an EMBL/GenBank/DDBJ whole genome shotgun (WGS) entry which is preliminary data.</text>
</comment>
<dbReference type="InterPro" id="IPR027417">
    <property type="entry name" value="P-loop_NTPase"/>
</dbReference>
<organism evidence="4 5">
    <name type="scientific">Ureibacillus manganicus DSM 26584</name>
    <dbReference type="NCBI Taxonomy" id="1384049"/>
    <lineage>
        <taxon>Bacteria</taxon>
        <taxon>Bacillati</taxon>
        <taxon>Bacillota</taxon>
        <taxon>Bacilli</taxon>
        <taxon>Bacillales</taxon>
        <taxon>Caryophanaceae</taxon>
        <taxon>Ureibacillus</taxon>
    </lineage>
</organism>
<dbReference type="Gene3D" id="3.40.50.300">
    <property type="entry name" value="P-loop containing nucleotide triphosphate hydrolases"/>
    <property type="match status" value="1"/>
</dbReference>
<dbReference type="Pfam" id="PF00350">
    <property type="entry name" value="Dynamin_N"/>
    <property type="match status" value="1"/>
</dbReference>
<reference evidence="4 5" key="1">
    <citation type="submission" date="2014-02" db="EMBL/GenBank/DDBJ databases">
        <title>Draft genome sequence of Lysinibacillus manganicus DSM 26584T.</title>
        <authorList>
            <person name="Zhang F."/>
            <person name="Wang G."/>
            <person name="Zhang L."/>
        </authorList>
    </citation>
    <scope>NUCLEOTIDE SEQUENCE [LARGE SCALE GENOMIC DNA]</scope>
    <source>
        <strain evidence="4 5">DSM 26584</strain>
    </source>
</reference>
<dbReference type="SUPFAM" id="SSF52540">
    <property type="entry name" value="P-loop containing nucleoside triphosphate hydrolases"/>
    <property type="match status" value="1"/>
</dbReference>
<dbReference type="EMBL" id="JPVN01000003">
    <property type="protein sequence ID" value="KGR80079.1"/>
    <property type="molecule type" value="Genomic_DNA"/>
</dbReference>
<dbReference type="Proteomes" id="UP000030416">
    <property type="component" value="Unassembled WGS sequence"/>
</dbReference>
<feature type="transmembrane region" description="Helical" evidence="2">
    <location>
        <begin position="412"/>
        <end position="441"/>
    </location>
</feature>
<dbReference type="InterPro" id="IPR051943">
    <property type="entry name" value="TRAFAC_Dynamin-like_GTPase"/>
</dbReference>
<dbReference type="PANTHER" id="PTHR43681">
    <property type="entry name" value="TRANSMEMBRANE GTPASE FZO"/>
    <property type="match status" value="1"/>
</dbReference>
<dbReference type="OrthoDB" id="9816479at2"/>
<keyword evidence="5" id="KW-1185">Reference proteome</keyword>
<dbReference type="InterPro" id="IPR045063">
    <property type="entry name" value="Dynamin_N"/>
</dbReference>
<evidence type="ECO:0000256" key="1">
    <source>
        <dbReference type="SAM" id="Coils"/>
    </source>
</evidence>
<evidence type="ECO:0000313" key="4">
    <source>
        <dbReference type="EMBL" id="KGR80079.1"/>
    </source>
</evidence>
<keyword evidence="2" id="KW-0812">Transmembrane</keyword>
<protein>
    <recommendedName>
        <fullName evidence="3">Dynamin N-terminal domain-containing protein</fullName>
    </recommendedName>
</protein>
<keyword evidence="1" id="KW-0175">Coiled coil</keyword>
<dbReference type="AlphaFoldDB" id="A0A0A3I5S4"/>
<accession>A0A0A3I5S4</accession>
<dbReference type="eggNOG" id="COG0699">
    <property type="taxonomic scope" value="Bacteria"/>
</dbReference>
<evidence type="ECO:0000259" key="3">
    <source>
        <dbReference type="Pfam" id="PF00350"/>
    </source>
</evidence>
<feature type="coiled-coil region" evidence="1">
    <location>
        <begin position="496"/>
        <end position="530"/>
    </location>
</feature>
<evidence type="ECO:0000256" key="2">
    <source>
        <dbReference type="SAM" id="Phobius"/>
    </source>
</evidence>
<feature type="domain" description="Dynamin N-terminal" evidence="3">
    <location>
        <begin position="40"/>
        <end position="180"/>
    </location>
</feature>
<dbReference type="STRING" id="1384049.CD29_03800"/>
<sequence length="542" mass="61128">MTLQQNFIEIEKLFGKYNLSTQDVQKDIQHMNDFKVTTPIIGGFSTGKSSMINAFLDQRLLRTNITAETAVPAEITYGEPIVKIVKDNQQQLITLEDLLNQEYSIHDTDFIQIQLLNNELAKLPTIQLVDMPGFDSGIKAHNTAIDQYLPKSLAYILTFAADEPVVKESIADFLKELKLFEVPVYVCITKADKVSEDVLATNIQSIRTSIEKLLGVAPKKVVAIWSKKNKNTDGLQEILADIEANSREIFHKKFTALQQQHAKTIEQYITEMLKGTELSVSELDEKEAKLLKDIEHVQVKIEREQERFEKQLDGAISAIQMKIEQELHNNKEALQTQLMRGGDIQSKLNIILRTAVTAGIKEEFEPKLQQHIQKLTHAIQLDIPIDTSIQLDDFKIQTDHLMKELAIKALPLILGAIGVALTGPIGGLLLGIGTLLAELFFKKKREDELKAEAERKVTGEIIPFVVQEAGGLVGRELQQYTTTIHEAIQEEVGKQRDLLQKALQDVRKQKENEQSQQEDLKKQLNADLQRVRGLLYDTVGSV</sequence>
<keyword evidence="2" id="KW-0472">Membrane</keyword>
<evidence type="ECO:0000313" key="5">
    <source>
        <dbReference type="Proteomes" id="UP000030416"/>
    </source>
</evidence>
<name>A0A0A3I5S4_9BACL</name>
<dbReference type="PANTHER" id="PTHR43681:SF1">
    <property type="entry name" value="SARCALUMENIN"/>
    <property type="match status" value="1"/>
</dbReference>
<proteinExistence type="predicted"/>
<keyword evidence="2" id="KW-1133">Transmembrane helix</keyword>
<dbReference type="RefSeq" id="WP_036182946.1">
    <property type="nucleotide sequence ID" value="NZ_AVDA01000003.1"/>
</dbReference>